<dbReference type="GeneID" id="28734263"/>
<keyword evidence="2" id="KW-1185">Reference proteome</keyword>
<dbReference type="VEuPathDB" id="FungiDB:AB675_2411"/>
<dbReference type="EMBL" id="LFJN01000002">
    <property type="protein sequence ID" value="KPI44957.1"/>
    <property type="molecule type" value="Genomic_DNA"/>
</dbReference>
<protein>
    <submittedName>
        <fullName evidence="1">Uncharacterized protein</fullName>
    </submittedName>
</protein>
<comment type="caution">
    <text evidence="1">The sequence shown here is derived from an EMBL/GenBank/DDBJ whole genome shotgun (WGS) entry which is preliminary data.</text>
</comment>
<organism evidence="1 2">
    <name type="scientific">Cyphellophora attinorum</name>
    <dbReference type="NCBI Taxonomy" id="1664694"/>
    <lineage>
        <taxon>Eukaryota</taxon>
        <taxon>Fungi</taxon>
        <taxon>Dikarya</taxon>
        <taxon>Ascomycota</taxon>
        <taxon>Pezizomycotina</taxon>
        <taxon>Eurotiomycetes</taxon>
        <taxon>Chaetothyriomycetidae</taxon>
        <taxon>Chaetothyriales</taxon>
        <taxon>Cyphellophoraceae</taxon>
        <taxon>Cyphellophora</taxon>
    </lineage>
</organism>
<evidence type="ECO:0000313" key="2">
    <source>
        <dbReference type="Proteomes" id="UP000038010"/>
    </source>
</evidence>
<gene>
    <name evidence="1" type="ORF">AB675_2411</name>
</gene>
<dbReference type="AlphaFoldDB" id="A0A0N1P1T0"/>
<dbReference type="Proteomes" id="UP000038010">
    <property type="component" value="Unassembled WGS sequence"/>
</dbReference>
<sequence>MSLPYSDDYPIKFPQLTGPENYREWVEGLRIAASIQPGVDEVLFGDTEVQEPPDAAKFFTANKDLLPAPFEGLGPYLGEFDRLQAYVSANTRYQTNQAQVARARELIRCNPIDIIDQLATLFDHENLAKHRSEAVAQTKKLVFPDPIHNNSSISILGYLSAFMQQRNAYNGEVWLEGEVDDSLWCKRMVAGLKGPWKVLAKGLHFHHNSGNVTVLTRFLLQWDGIMPNMLSSTNFVSLQQVQYVEQVLKTYNGPPMGFFPVLGATNGDDGSDENTTATMNWILSFAETHLVVDTERYFSKGTITPLRVPDDTEAPTGGMRFILGGGNASLKLTHVDPTEDKEKAELVLKACLFVPDLSLRDNHISLPALQREGCFWSLEGTVMRVWSKNGAEILQAEIERTGRGSKWVVTNVKGKWQ</sequence>
<accession>A0A0N1P1T0</accession>
<reference evidence="1 2" key="1">
    <citation type="submission" date="2015-06" db="EMBL/GenBank/DDBJ databases">
        <title>Draft genome of the ant-associated black yeast Phialophora attae CBS 131958.</title>
        <authorList>
            <person name="Moreno L.F."/>
            <person name="Stielow B.J."/>
            <person name="de Hoog S."/>
            <person name="Vicente V.A."/>
            <person name="Weiss V.A."/>
            <person name="de Vries M."/>
            <person name="Cruz L.M."/>
            <person name="Souza E.M."/>
        </authorList>
    </citation>
    <scope>NUCLEOTIDE SEQUENCE [LARGE SCALE GENOMIC DNA]</scope>
    <source>
        <strain evidence="1 2">CBS 131958</strain>
    </source>
</reference>
<name>A0A0N1P1T0_9EURO</name>
<proteinExistence type="predicted"/>
<dbReference type="RefSeq" id="XP_018004920.1">
    <property type="nucleotide sequence ID" value="XM_018142383.1"/>
</dbReference>
<evidence type="ECO:0000313" key="1">
    <source>
        <dbReference type="EMBL" id="KPI44957.1"/>
    </source>
</evidence>